<dbReference type="AlphaFoldDB" id="A0A1H8SD82"/>
<dbReference type="OrthoDB" id="9767239at2"/>
<evidence type="ECO:0000313" key="7">
    <source>
        <dbReference type="Proteomes" id="UP000198939"/>
    </source>
</evidence>
<dbReference type="STRING" id="501024.RTCCBAU85039_4774"/>
<protein>
    <submittedName>
        <fullName evidence="4">Esterase, PHB depolymerase family</fullName>
    </submittedName>
</protein>
<evidence type="ECO:0000313" key="6">
    <source>
        <dbReference type="Proteomes" id="UP000183063"/>
    </source>
</evidence>
<gene>
    <name evidence="4" type="ORF">RTCCBAU85039_4774</name>
    <name evidence="5" type="ORF">SAMN05216228_102437</name>
</gene>
<dbReference type="PANTHER" id="PTHR43037">
    <property type="entry name" value="UNNAMED PRODUCT-RELATED"/>
    <property type="match status" value="1"/>
</dbReference>
<keyword evidence="1" id="KW-0732">Signal</keyword>
<dbReference type="InterPro" id="IPR010126">
    <property type="entry name" value="Esterase_phb"/>
</dbReference>
<dbReference type="InterPro" id="IPR029058">
    <property type="entry name" value="AB_hydrolase_fold"/>
</dbReference>
<dbReference type="GO" id="GO:0005576">
    <property type="term" value="C:extracellular region"/>
    <property type="evidence" value="ECO:0007669"/>
    <property type="project" value="InterPro"/>
</dbReference>
<dbReference type="Proteomes" id="UP000198939">
    <property type="component" value="Unassembled WGS sequence"/>
</dbReference>
<name>A0A1H8SD82_9HYPH</name>
<feature type="region of interest" description="Disordered" evidence="3">
    <location>
        <begin position="35"/>
        <end position="55"/>
    </location>
</feature>
<evidence type="ECO:0000313" key="5">
    <source>
        <dbReference type="EMBL" id="SEO76238.1"/>
    </source>
</evidence>
<dbReference type="SUPFAM" id="SSF53474">
    <property type="entry name" value="alpha/beta-Hydrolases"/>
    <property type="match status" value="2"/>
</dbReference>
<dbReference type="Gene3D" id="3.40.50.1820">
    <property type="entry name" value="alpha/beta hydrolase"/>
    <property type="match status" value="1"/>
</dbReference>
<reference evidence="6" key="3">
    <citation type="submission" date="2016-10" db="EMBL/GenBank/DDBJ databases">
        <authorList>
            <person name="Wibberg D."/>
        </authorList>
    </citation>
    <scope>NUCLEOTIDE SEQUENCE [LARGE SCALE GENOMIC DNA]</scope>
</reference>
<keyword evidence="2" id="KW-0378">Hydrolase</keyword>
<dbReference type="NCBIfam" id="TIGR01840">
    <property type="entry name" value="esterase_phb"/>
    <property type="match status" value="1"/>
</dbReference>
<dbReference type="PANTHER" id="PTHR43037:SF1">
    <property type="entry name" value="BLL1128 PROTEIN"/>
    <property type="match status" value="1"/>
</dbReference>
<dbReference type="Pfam" id="PF10503">
    <property type="entry name" value="Esterase_PHB"/>
    <property type="match status" value="1"/>
</dbReference>
<evidence type="ECO:0000256" key="1">
    <source>
        <dbReference type="ARBA" id="ARBA00022729"/>
    </source>
</evidence>
<organism evidence="4 6">
    <name type="scientific">Rhizobium tibeticum</name>
    <dbReference type="NCBI Taxonomy" id="501024"/>
    <lineage>
        <taxon>Bacteria</taxon>
        <taxon>Pseudomonadati</taxon>
        <taxon>Pseudomonadota</taxon>
        <taxon>Alphaproteobacteria</taxon>
        <taxon>Hyphomicrobiales</taxon>
        <taxon>Rhizobiaceae</taxon>
        <taxon>Rhizobium/Agrobacterium group</taxon>
        <taxon>Rhizobium</taxon>
    </lineage>
</organism>
<dbReference type="GO" id="GO:0016787">
    <property type="term" value="F:hydrolase activity"/>
    <property type="evidence" value="ECO:0007669"/>
    <property type="project" value="UniProtKB-KW"/>
</dbReference>
<dbReference type="EMBL" id="FNXB01000032">
    <property type="protein sequence ID" value="SEI12234.1"/>
    <property type="molecule type" value="Genomic_DNA"/>
</dbReference>
<evidence type="ECO:0000256" key="2">
    <source>
        <dbReference type="ARBA" id="ARBA00022801"/>
    </source>
</evidence>
<proteinExistence type="predicted"/>
<accession>A0A1H8SD82</accession>
<evidence type="ECO:0000313" key="4">
    <source>
        <dbReference type="EMBL" id="SEI12234.1"/>
    </source>
</evidence>
<reference evidence="4" key="1">
    <citation type="submission" date="2016-10" db="EMBL/GenBank/DDBJ databases">
        <authorList>
            <person name="de Groot N.N."/>
        </authorList>
    </citation>
    <scope>NUCLEOTIDE SEQUENCE [LARGE SCALE GENOMIC DNA]</scope>
    <source>
        <strain evidence="4">CCBAU85039</strain>
    </source>
</reference>
<sequence>MNDDFFIAVRRATSLTRTSNITEATRVIQDALAGRPASGARASTEPDIADTPRVHHSKPFQIDPNAEIIEPDTQQATGAMERHDGLGSDRFRKPLGETLRILREGRAASGAFASMPGIDLPGLAKHGPSPAVPPGAQFLTRSYTCAAGIRSYKLYVPASALDRPRGLVVMLHGCKQNPDDFATGTGMNAVAEVHGLLVAYPHQTASDNTSCCWNWFRTADQKRDAGEPSIIAGITAEIMAEFDLDRNRVFVAGLSAGGAMAAVMRETYPDLYGAVGIHSGLAYASASDVMSAFSVMRGDACLISQPKPRYRSKPEVRTIVFHGGADRTVNPSNAERIVAAAIPPEPNSTTQTHTGRSAGKRAYTRKIVTNAQRLPALEYWLVEGAGHAWSGGDAGGSYTDQDGPDATNEMVRFFLEPSNASQENVAAK</sequence>
<dbReference type="InterPro" id="IPR050955">
    <property type="entry name" value="Plant_Biomass_Hydrol_Est"/>
</dbReference>
<reference evidence="5 7" key="2">
    <citation type="submission" date="2016-10" db="EMBL/GenBank/DDBJ databases">
        <authorList>
            <person name="Varghese N."/>
            <person name="Submissions S."/>
        </authorList>
    </citation>
    <scope>NUCLEOTIDE SEQUENCE [LARGE SCALE GENOMIC DNA]</scope>
    <source>
        <strain evidence="5 7">CGMCC 1.7071</strain>
    </source>
</reference>
<evidence type="ECO:0000256" key="3">
    <source>
        <dbReference type="SAM" id="MobiDB-lite"/>
    </source>
</evidence>
<keyword evidence="7" id="KW-1185">Reference proteome</keyword>
<dbReference type="Proteomes" id="UP000183063">
    <property type="component" value="Unassembled WGS sequence"/>
</dbReference>
<dbReference type="EMBL" id="FOCV01000024">
    <property type="protein sequence ID" value="SEO76238.1"/>
    <property type="molecule type" value="Genomic_DNA"/>
</dbReference>